<dbReference type="Gene3D" id="3.30.70.1450">
    <property type="entry name" value="Regulator of K+ conductance, C-terminal domain"/>
    <property type="match status" value="1"/>
</dbReference>
<dbReference type="Pfam" id="PF02254">
    <property type="entry name" value="TrkA_N"/>
    <property type="match status" value="1"/>
</dbReference>
<accession>A0ABV1BTK2</accession>
<name>A0ABV1BTK2_9FIRM</name>
<dbReference type="InterPro" id="IPR050721">
    <property type="entry name" value="Trk_Ktr_HKT_K-transport"/>
</dbReference>
<evidence type="ECO:0000259" key="1">
    <source>
        <dbReference type="PROSITE" id="PS51202"/>
    </source>
</evidence>
<dbReference type="PANTHER" id="PTHR43833">
    <property type="entry name" value="POTASSIUM CHANNEL PROTEIN 2-RELATED-RELATED"/>
    <property type="match status" value="1"/>
</dbReference>
<gene>
    <name evidence="2" type="ORF">WMO14_04140</name>
</gene>
<evidence type="ECO:0000313" key="2">
    <source>
        <dbReference type="EMBL" id="MEQ2379076.1"/>
    </source>
</evidence>
<dbReference type="PANTHER" id="PTHR43833:SF7">
    <property type="entry name" value="KTR SYSTEM POTASSIUM UPTAKE PROTEIN C"/>
    <property type="match status" value="1"/>
</dbReference>
<sequence length="225" mass="24901">MFKTRISNKNTTYGIIGLGRFGESLALSLANSGAEFMVIDKDEEKVREMRDYTENAYVVQTLDKKSLSATGIQNCDVAVVCIGEHIDTSILTTLNLVSMGIKKVIAKARGLEHGEILAKLGAEVVYPEKDMAERLANRLIASQVIDVIQLSEKINISKVMLPDRLEGKTVVDINMRKKFNVNIIAIENNGEVMQVVNPEYVFRNGDILYLSGSSEGLNKFGEWIG</sequence>
<dbReference type="EMBL" id="JBBMER010000002">
    <property type="protein sequence ID" value="MEQ2379076.1"/>
    <property type="molecule type" value="Genomic_DNA"/>
</dbReference>
<reference evidence="2 3" key="1">
    <citation type="submission" date="2024-03" db="EMBL/GenBank/DDBJ databases">
        <title>Human intestinal bacterial collection.</title>
        <authorList>
            <person name="Pauvert C."/>
            <person name="Hitch T.C.A."/>
            <person name="Clavel T."/>
        </authorList>
    </citation>
    <scope>NUCLEOTIDE SEQUENCE [LARGE SCALE GENOMIC DNA]</scope>
    <source>
        <strain evidence="2 3">CLA-AA-H255</strain>
    </source>
</reference>
<dbReference type="Proteomes" id="UP001442364">
    <property type="component" value="Unassembled WGS sequence"/>
</dbReference>
<dbReference type="InterPro" id="IPR003148">
    <property type="entry name" value="RCK_N"/>
</dbReference>
<comment type="caution">
    <text evidence="2">The sequence shown here is derived from an EMBL/GenBank/DDBJ whole genome shotgun (WGS) entry which is preliminary data.</text>
</comment>
<dbReference type="SUPFAM" id="SSF116726">
    <property type="entry name" value="TrkA C-terminal domain-like"/>
    <property type="match status" value="1"/>
</dbReference>
<keyword evidence="3" id="KW-1185">Reference proteome</keyword>
<dbReference type="Pfam" id="PF02080">
    <property type="entry name" value="TrkA_C"/>
    <property type="match status" value="1"/>
</dbReference>
<dbReference type="InterPro" id="IPR036291">
    <property type="entry name" value="NAD(P)-bd_dom_sf"/>
</dbReference>
<dbReference type="RefSeq" id="WP_055174061.1">
    <property type="nucleotide sequence ID" value="NZ_DAWCMB010000198.1"/>
</dbReference>
<dbReference type="InterPro" id="IPR036721">
    <property type="entry name" value="RCK_C_sf"/>
</dbReference>
<feature type="domain" description="RCK C-terminal" evidence="1">
    <location>
        <begin position="142"/>
        <end position="225"/>
    </location>
</feature>
<dbReference type="SUPFAM" id="SSF51735">
    <property type="entry name" value="NAD(P)-binding Rossmann-fold domains"/>
    <property type="match status" value="1"/>
</dbReference>
<proteinExistence type="predicted"/>
<protein>
    <submittedName>
        <fullName evidence="2">TrkA family potassium uptake protein</fullName>
    </submittedName>
</protein>
<organism evidence="2 3">
    <name type="scientific">[Lactobacillus] rogosae</name>
    <dbReference type="NCBI Taxonomy" id="706562"/>
    <lineage>
        <taxon>Bacteria</taxon>
        <taxon>Bacillati</taxon>
        <taxon>Bacillota</taxon>
        <taxon>Clostridia</taxon>
        <taxon>Lachnospirales</taxon>
        <taxon>Lachnospiraceae</taxon>
        <taxon>Lachnospira</taxon>
    </lineage>
</organism>
<dbReference type="PROSITE" id="PS51202">
    <property type="entry name" value="RCK_C"/>
    <property type="match status" value="1"/>
</dbReference>
<evidence type="ECO:0000313" key="3">
    <source>
        <dbReference type="Proteomes" id="UP001442364"/>
    </source>
</evidence>
<dbReference type="Gene3D" id="3.40.50.720">
    <property type="entry name" value="NAD(P)-binding Rossmann-like Domain"/>
    <property type="match status" value="1"/>
</dbReference>
<dbReference type="InterPro" id="IPR006037">
    <property type="entry name" value="RCK_C"/>
</dbReference>